<dbReference type="EMBL" id="JAFREP010000003">
    <property type="protein sequence ID" value="MBO1317761.1"/>
    <property type="molecule type" value="Genomic_DNA"/>
</dbReference>
<name>A0A8J7Q4Q1_9BACT</name>
<evidence type="ECO:0000256" key="1">
    <source>
        <dbReference type="SAM" id="Phobius"/>
    </source>
</evidence>
<dbReference type="AlphaFoldDB" id="A0A8J7Q4Q1"/>
<sequence length="935" mass="104435">MQIKDELNRDRSPWAGLLLWVLGMVAGAALVIQVQRMHMPEPADAPDADQKQAVPLNRQFTAPTKAVVAPDNGLINLRLTVPEAQARILQNVRDRAMERGLIIQEPSDQVPVTLELEGKTYQAECRIKGDLTDHVAGNKWSFRLRLQNDKWRGKRVFSIQNPMTRGYLWEWLVHEAARDEGVLAPRSLFVNLVVNGNPMGIYFLEEHFAKEMVESQGRREGPLLLFNEASFWSTYLRFHRGALGFHPQIPIAIEPATGPETAEVRAYGEKRFLANEALNRTFAGGIEKMLQMQDLLIAAETNGDRLQRLHALQALKGTTIEQLIDVDRWGRAHALASLYEIWHGMVWHNMRMYANPVSDRLEPVMYDNMAHALRPGDKPPVPLRTNNPIVHQLNRSTRYRAAVFRELGRMLSPAYLDAFFAKHGEDLARYEAALRGEGILPPGHEVAAIKKRLYAQQIYLDDVIHPGDAVNFSAHIDYRDGAATPLDAEIRVEAWATTQVPLVIEGFEFSNGVFLSARACLPADSHTTQVHEDGSVGLALKQPVVFRFPADRRLANLDNVRQIKEAARATGKQQQRQLRDPIQVRYRLHSQSEPRREALVPRSAEAGWLAQEGRPTPPSLKQALDQHPFLNYQPLSDRLAVLPGTWQVKGDLMVPRGYPLHFHPGVTLQFEPEAVFFTESALFMRGTAEKPIVLEPQAGAKAWRGLLVLGSRKRSELQHVVVRNTDSLARKGWQTTGGVTFYHADVTIRDSTIEGTLAEDGTNLFGCEFLMERVTFTGCASDSMDGDFVKGEIIDCVFRDGLADGADFSGSDVRVVNSTFHDLGDKGLSVGENTRCQVENSRMERVAIGLAAKDLSVVTMKDVTIDGARHYGVALYVKKAEYGPSRVTAEKVTIRGGTGSAYLVQHGSSLTMDGRKVKTEAVDVSRMYREQILGN</sequence>
<dbReference type="InterPro" id="IPR011050">
    <property type="entry name" value="Pectin_lyase_fold/virulence"/>
</dbReference>
<keyword evidence="1" id="KW-0812">Transmembrane</keyword>
<reference evidence="3" key="1">
    <citation type="submission" date="2021-03" db="EMBL/GenBank/DDBJ databases">
        <authorList>
            <person name="Wang G."/>
        </authorList>
    </citation>
    <scope>NUCLEOTIDE SEQUENCE</scope>
    <source>
        <strain evidence="3">KCTC 12899</strain>
    </source>
</reference>
<proteinExistence type="predicted"/>
<keyword evidence="1" id="KW-1133">Transmembrane helix</keyword>
<feature type="transmembrane region" description="Helical" evidence="1">
    <location>
        <begin position="12"/>
        <end position="32"/>
    </location>
</feature>
<keyword evidence="4" id="KW-1185">Reference proteome</keyword>
<dbReference type="SMART" id="SM00710">
    <property type="entry name" value="PbH1"/>
    <property type="match status" value="5"/>
</dbReference>
<evidence type="ECO:0000259" key="2">
    <source>
        <dbReference type="Pfam" id="PF13229"/>
    </source>
</evidence>
<accession>A0A8J7Q4Q1</accession>
<dbReference type="Gene3D" id="2.160.20.10">
    <property type="entry name" value="Single-stranded right-handed beta-helix, Pectin lyase-like"/>
    <property type="match status" value="1"/>
</dbReference>
<protein>
    <submittedName>
        <fullName evidence="3">Right-handed parallel beta-helix repeat-containing protein</fullName>
    </submittedName>
</protein>
<organism evidence="3 4">
    <name type="scientific">Acanthopleuribacter pedis</name>
    <dbReference type="NCBI Taxonomy" id="442870"/>
    <lineage>
        <taxon>Bacteria</taxon>
        <taxon>Pseudomonadati</taxon>
        <taxon>Acidobacteriota</taxon>
        <taxon>Holophagae</taxon>
        <taxon>Acanthopleuribacterales</taxon>
        <taxon>Acanthopleuribacteraceae</taxon>
        <taxon>Acanthopleuribacter</taxon>
    </lineage>
</organism>
<dbReference type="InterPro" id="IPR039448">
    <property type="entry name" value="Beta_helix"/>
</dbReference>
<dbReference type="Pfam" id="PF13229">
    <property type="entry name" value="Beta_helix"/>
    <property type="match status" value="1"/>
</dbReference>
<feature type="domain" description="Right handed beta helix" evidence="2">
    <location>
        <begin position="738"/>
        <end position="878"/>
    </location>
</feature>
<comment type="caution">
    <text evidence="3">The sequence shown here is derived from an EMBL/GenBank/DDBJ whole genome shotgun (WGS) entry which is preliminary data.</text>
</comment>
<evidence type="ECO:0000313" key="4">
    <source>
        <dbReference type="Proteomes" id="UP000664417"/>
    </source>
</evidence>
<dbReference type="Proteomes" id="UP000664417">
    <property type="component" value="Unassembled WGS sequence"/>
</dbReference>
<evidence type="ECO:0000313" key="3">
    <source>
        <dbReference type="EMBL" id="MBO1317761.1"/>
    </source>
</evidence>
<dbReference type="InterPro" id="IPR006626">
    <property type="entry name" value="PbH1"/>
</dbReference>
<keyword evidence="1" id="KW-0472">Membrane</keyword>
<dbReference type="InterPro" id="IPR014867">
    <property type="entry name" value="Spore_coat_CotH_CotH2/3/7"/>
</dbReference>
<dbReference type="Pfam" id="PF08757">
    <property type="entry name" value="CotH"/>
    <property type="match status" value="1"/>
</dbReference>
<dbReference type="RefSeq" id="WP_207857195.1">
    <property type="nucleotide sequence ID" value="NZ_JAFREP010000003.1"/>
</dbReference>
<gene>
    <name evidence="3" type="ORF">J3U88_04755</name>
</gene>
<dbReference type="InterPro" id="IPR012334">
    <property type="entry name" value="Pectin_lyas_fold"/>
</dbReference>
<dbReference type="SUPFAM" id="SSF51126">
    <property type="entry name" value="Pectin lyase-like"/>
    <property type="match status" value="1"/>
</dbReference>